<dbReference type="EMBL" id="CM008049">
    <property type="protein sequence ID" value="PVH48155.1"/>
    <property type="molecule type" value="Genomic_DNA"/>
</dbReference>
<dbReference type="Gramene" id="PVH48155">
    <property type="protein sequence ID" value="PVH48155"/>
    <property type="gene ID" value="PAHAL_4G263300"/>
</dbReference>
<dbReference type="Proteomes" id="UP000243499">
    <property type="component" value="Chromosome 4"/>
</dbReference>
<proteinExistence type="predicted"/>
<dbReference type="AlphaFoldDB" id="A0A2T8JE27"/>
<sequence length="129" mass="13751">MRWAGEVNPSLDALGLSPIRVAEPPPSLGVVLPVLDSTAERLRHLESAILDRLETEGRAVARGMAEYILTCFGSHDPAFLLTPVLVGPVRATAAAAQEGVQEAANMVASRVRRHPRPARRGDSSGPPEQ</sequence>
<name>A0A2T8JE27_9POAL</name>
<gene>
    <name evidence="2" type="ORF">PAHAL_4G263300</name>
</gene>
<feature type="region of interest" description="Disordered" evidence="1">
    <location>
        <begin position="108"/>
        <end position="129"/>
    </location>
</feature>
<organism evidence="2">
    <name type="scientific">Panicum hallii</name>
    <dbReference type="NCBI Taxonomy" id="206008"/>
    <lineage>
        <taxon>Eukaryota</taxon>
        <taxon>Viridiplantae</taxon>
        <taxon>Streptophyta</taxon>
        <taxon>Embryophyta</taxon>
        <taxon>Tracheophyta</taxon>
        <taxon>Spermatophyta</taxon>
        <taxon>Magnoliopsida</taxon>
        <taxon>Liliopsida</taxon>
        <taxon>Poales</taxon>
        <taxon>Poaceae</taxon>
        <taxon>PACMAD clade</taxon>
        <taxon>Panicoideae</taxon>
        <taxon>Panicodae</taxon>
        <taxon>Paniceae</taxon>
        <taxon>Panicinae</taxon>
        <taxon>Panicum</taxon>
        <taxon>Panicum sect. Panicum</taxon>
    </lineage>
</organism>
<evidence type="ECO:0000313" key="2">
    <source>
        <dbReference type="EMBL" id="PVH48155.1"/>
    </source>
</evidence>
<accession>A0A2T8JE27</accession>
<reference evidence="2" key="1">
    <citation type="submission" date="2018-04" db="EMBL/GenBank/DDBJ databases">
        <title>WGS assembly of Panicum hallii.</title>
        <authorList>
            <person name="Lovell J."/>
            <person name="Jenkins J."/>
            <person name="Lowry D."/>
            <person name="Mamidi S."/>
            <person name="Sreedasyam A."/>
            <person name="Weng X."/>
            <person name="Barry K."/>
            <person name="Bonette J."/>
            <person name="Campitelli B."/>
            <person name="Daum C."/>
            <person name="Gordon S."/>
            <person name="Gould B."/>
            <person name="Lipzen A."/>
            <person name="Macqueen A."/>
            <person name="Palacio-Mejia J."/>
            <person name="Plott C."/>
            <person name="Shakirov E."/>
            <person name="Shu S."/>
            <person name="Yoshinaga Y."/>
            <person name="Zane M."/>
            <person name="Rokhsar D."/>
            <person name="Grimwood J."/>
            <person name="Schmutz J."/>
            <person name="Juenger T."/>
        </authorList>
    </citation>
    <scope>NUCLEOTIDE SEQUENCE [LARGE SCALE GENOMIC DNA]</scope>
    <source>
        <strain evidence="2">FIL2</strain>
    </source>
</reference>
<evidence type="ECO:0000256" key="1">
    <source>
        <dbReference type="SAM" id="MobiDB-lite"/>
    </source>
</evidence>
<protein>
    <submittedName>
        <fullName evidence="2">Uncharacterized protein</fullName>
    </submittedName>
</protein>